<dbReference type="InterPro" id="IPR042099">
    <property type="entry name" value="ANL_N_sf"/>
</dbReference>
<accession>A0A1V1P6G2</accession>
<keyword evidence="1" id="KW-0812">Transmembrane</keyword>
<feature type="transmembrane region" description="Helical" evidence="1">
    <location>
        <begin position="6"/>
        <end position="29"/>
    </location>
</feature>
<reference evidence="4" key="1">
    <citation type="submission" date="2012-11" db="EMBL/GenBank/DDBJ databases">
        <authorList>
            <person name="Lucero-Rivera Y.E."/>
            <person name="Tovar-Ramirez D."/>
        </authorList>
    </citation>
    <scope>NUCLEOTIDE SEQUENCE [LARGE SCALE GENOMIC DNA]</scope>
    <source>
        <strain evidence="4">Araruama</strain>
    </source>
</reference>
<dbReference type="PANTHER" id="PTHR45527:SF1">
    <property type="entry name" value="FATTY ACID SYNTHASE"/>
    <property type="match status" value="1"/>
</dbReference>
<dbReference type="SUPFAM" id="SSF56801">
    <property type="entry name" value="Acetyl-CoA synthetase-like"/>
    <property type="match status" value="1"/>
</dbReference>
<feature type="domain" description="AMP-dependent synthetase/ligase" evidence="2">
    <location>
        <begin position="56"/>
        <end position="409"/>
    </location>
</feature>
<sequence length="443" mass="49467">MAGFGVIAAEILFQVGFYSGLGVAMYPLLTEKIIVKQRQWKKSIMTNTLKNLSNAFNDQVDRTPDNIALIYQNEQLTYRQLNTMANQLAQHLKNKGVKPDQFVGLSISPSIEMIVGVLGILKAGAAFVPLDPTYPSERLVLMIQDCQANIIITTKSDENQLQIVNQSIGMIYLDELLRDTTSSEFHPIEIKPDNLALCQYTSGSTGKPKGVLIEHHSIVNHCLAMQSIYEYTPADRVLLFAALNHIDAIEQIFTSLLCGACLIIREPELWDVKTFPAKVKQYGITVADLPPGYFHTLLENWKNTPQIIQNLPLRLLILGGEETSAKTVKLWQMSPLNQIRLLNAYGMTEAPVTVSLFEIPKEGIFERMPIGYPVNEWKVHLLDDQQNKVSNEEVGEICISGAGLARSYLNQPELTEKNLSKILLEKAGCIDPVISGVFWQLAN</sequence>
<dbReference type="GO" id="GO:0005737">
    <property type="term" value="C:cytoplasm"/>
    <property type="evidence" value="ECO:0007669"/>
    <property type="project" value="TreeGrafter"/>
</dbReference>
<evidence type="ECO:0000313" key="3">
    <source>
        <dbReference type="EMBL" id="ETR70421.1"/>
    </source>
</evidence>
<keyword evidence="1" id="KW-0472">Membrane</keyword>
<dbReference type="Proteomes" id="UP000189670">
    <property type="component" value="Unassembled WGS sequence"/>
</dbReference>
<dbReference type="CDD" id="cd05930">
    <property type="entry name" value="A_NRPS"/>
    <property type="match status" value="1"/>
</dbReference>
<evidence type="ECO:0000259" key="2">
    <source>
        <dbReference type="Pfam" id="PF00501"/>
    </source>
</evidence>
<dbReference type="Pfam" id="PF00501">
    <property type="entry name" value="AMP-binding"/>
    <property type="match status" value="1"/>
</dbReference>
<dbReference type="PANTHER" id="PTHR45527">
    <property type="entry name" value="NONRIBOSOMAL PEPTIDE SYNTHETASE"/>
    <property type="match status" value="1"/>
</dbReference>
<dbReference type="FunFam" id="3.40.50.980:FF:000001">
    <property type="entry name" value="Non-ribosomal peptide synthetase"/>
    <property type="match status" value="1"/>
</dbReference>
<evidence type="ECO:0000256" key="1">
    <source>
        <dbReference type="SAM" id="Phobius"/>
    </source>
</evidence>
<keyword evidence="1" id="KW-1133">Transmembrane helix</keyword>
<dbReference type="GO" id="GO:0044550">
    <property type="term" value="P:secondary metabolite biosynthetic process"/>
    <property type="evidence" value="ECO:0007669"/>
    <property type="project" value="TreeGrafter"/>
</dbReference>
<dbReference type="GO" id="GO:0031177">
    <property type="term" value="F:phosphopantetheine binding"/>
    <property type="evidence" value="ECO:0007669"/>
    <property type="project" value="TreeGrafter"/>
</dbReference>
<gene>
    <name evidence="3" type="ORF">OMM_08826</name>
</gene>
<proteinExistence type="predicted"/>
<protein>
    <recommendedName>
        <fullName evidence="2">AMP-dependent synthetase/ligase domain-containing protein</fullName>
    </recommendedName>
</protein>
<name>A0A1V1P6G2_9BACT</name>
<evidence type="ECO:0000313" key="4">
    <source>
        <dbReference type="Proteomes" id="UP000189670"/>
    </source>
</evidence>
<organism evidence="3 4">
    <name type="scientific">Candidatus Magnetoglobus multicellularis str. Araruama</name>
    <dbReference type="NCBI Taxonomy" id="890399"/>
    <lineage>
        <taxon>Bacteria</taxon>
        <taxon>Pseudomonadati</taxon>
        <taxon>Thermodesulfobacteriota</taxon>
        <taxon>Desulfobacteria</taxon>
        <taxon>Desulfobacterales</taxon>
        <taxon>Desulfobacteraceae</taxon>
        <taxon>Candidatus Magnetoglobus</taxon>
    </lineage>
</organism>
<dbReference type="AlphaFoldDB" id="A0A1V1P6G2"/>
<dbReference type="InterPro" id="IPR000873">
    <property type="entry name" value="AMP-dep_synth/lig_dom"/>
</dbReference>
<dbReference type="EMBL" id="ATBP01000426">
    <property type="protein sequence ID" value="ETR70421.1"/>
    <property type="molecule type" value="Genomic_DNA"/>
</dbReference>
<comment type="caution">
    <text evidence="3">The sequence shown here is derived from an EMBL/GenBank/DDBJ whole genome shotgun (WGS) entry which is preliminary data.</text>
</comment>
<dbReference type="Gene3D" id="3.40.50.12780">
    <property type="entry name" value="N-terminal domain of ligase-like"/>
    <property type="match status" value="1"/>
</dbReference>
<dbReference type="GO" id="GO:0043041">
    <property type="term" value="P:amino acid activation for nonribosomal peptide biosynthetic process"/>
    <property type="evidence" value="ECO:0007669"/>
    <property type="project" value="TreeGrafter"/>
</dbReference>